<dbReference type="InterPro" id="IPR020845">
    <property type="entry name" value="AMP-binding_CS"/>
</dbReference>
<gene>
    <name evidence="3" type="ORF">G7Z17_g6247</name>
</gene>
<dbReference type="Pfam" id="PF00501">
    <property type="entry name" value="AMP-binding"/>
    <property type="match status" value="1"/>
</dbReference>
<proteinExistence type="predicted"/>
<dbReference type="InterPro" id="IPR045851">
    <property type="entry name" value="AMP-bd_C_sf"/>
</dbReference>
<dbReference type="Proteomes" id="UP000722485">
    <property type="component" value="Unassembled WGS sequence"/>
</dbReference>
<dbReference type="PANTHER" id="PTHR24096:SF422">
    <property type="entry name" value="BCDNA.GH02901"/>
    <property type="match status" value="1"/>
</dbReference>
<accession>A0A9P5HDJ8</accession>
<sequence>MTNLIYGYEGRLSFWAVYCEVDSHVATSVIIKLCDQPPDIMTFKTPSYIPQLPFPPPETLPVHEFLFGESEKFGRHPISSSKPPFTCGISGKAHSPQEVAQRIELLARALASRLGWKVNEGNELDKVTCVYSLNTIDNLTTAWATQRINGVSNAISAAYSVPELSHQLKRVDCKALFTCLPLLPKALQAAAEAGVPKENVFLVEVPSKLLGGAQNPPGILTVDQLIEEGRQLPSLEPISWTEGQGARQTAFLCCSSGTSGLPKNAKVSHKNVIANILQAYTSDATYKNPEPELCLGVLPTSHNLGLVGVSMLSIYRGDGVVVLPRFDLEETLKTIHDYQIGRLWLVPPMIAAMVKAPALIAKYDLSHVNAAVVGASSLSKETALAFDKLVSGCHLIQGYGLTETTVAVTFGNPLDYMFGTCGHLFPGCEGRLINDEGQDITEHGKPGELLIRSPSVFLGYLDNEAESKGIFSEDGWMRTGDLAEFRQSDAGHDHLFIIDRIKELIKVRGMQVSPAELEHFLARHPKVADAAVVPIPDESAGELPVAFIVKAPATKDEDEAAFRNELHAYVNAEFSQHKRLAGGIEFVEALAKTAAGKTQRKVLKDLAKVRAEEKRRQAAGGVEVFDFDSDDEDD</sequence>
<organism evidence="3 4">
    <name type="scientific">Cylindrodendrum hubeiense</name>
    <dbReference type="NCBI Taxonomy" id="595255"/>
    <lineage>
        <taxon>Eukaryota</taxon>
        <taxon>Fungi</taxon>
        <taxon>Dikarya</taxon>
        <taxon>Ascomycota</taxon>
        <taxon>Pezizomycotina</taxon>
        <taxon>Sordariomycetes</taxon>
        <taxon>Hypocreomycetidae</taxon>
        <taxon>Hypocreales</taxon>
        <taxon>Nectriaceae</taxon>
        <taxon>Cylindrodendrum</taxon>
    </lineage>
</organism>
<evidence type="ECO:0000259" key="2">
    <source>
        <dbReference type="Pfam" id="PF13193"/>
    </source>
</evidence>
<dbReference type="Gene3D" id="3.30.300.30">
    <property type="match status" value="1"/>
</dbReference>
<evidence type="ECO:0000313" key="4">
    <source>
        <dbReference type="Proteomes" id="UP000722485"/>
    </source>
</evidence>
<evidence type="ECO:0000259" key="1">
    <source>
        <dbReference type="Pfam" id="PF00501"/>
    </source>
</evidence>
<comment type="caution">
    <text evidence="3">The sequence shown here is derived from an EMBL/GenBank/DDBJ whole genome shotgun (WGS) entry which is preliminary data.</text>
</comment>
<dbReference type="AlphaFoldDB" id="A0A9P5HDJ8"/>
<dbReference type="InterPro" id="IPR042099">
    <property type="entry name" value="ANL_N_sf"/>
</dbReference>
<dbReference type="PANTHER" id="PTHR24096">
    <property type="entry name" value="LONG-CHAIN-FATTY-ACID--COA LIGASE"/>
    <property type="match status" value="1"/>
</dbReference>
<dbReference type="GO" id="GO:0016405">
    <property type="term" value="F:CoA-ligase activity"/>
    <property type="evidence" value="ECO:0007669"/>
    <property type="project" value="TreeGrafter"/>
</dbReference>
<name>A0A9P5HDJ8_9HYPO</name>
<dbReference type="Pfam" id="PF13193">
    <property type="entry name" value="AMP-binding_C"/>
    <property type="match status" value="1"/>
</dbReference>
<reference evidence="3" key="1">
    <citation type="submission" date="2020-03" db="EMBL/GenBank/DDBJ databases">
        <title>Draft Genome Sequence of Cylindrodendrum hubeiense.</title>
        <authorList>
            <person name="Buettner E."/>
            <person name="Kellner H."/>
        </authorList>
    </citation>
    <scope>NUCLEOTIDE SEQUENCE</scope>
    <source>
        <strain evidence="3">IHI 201604</strain>
    </source>
</reference>
<dbReference type="Gene3D" id="3.40.50.12780">
    <property type="entry name" value="N-terminal domain of ligase-like"/>
    <property type="match status" value="1"/>
</dbReference>
<protein>
    <submittedName>
        <fullName evidence="3">Uncharacterized protein</fullName>
    </submittedName>
</protein>
<dbReference type="SUPFAM" id="SSF56801">
    <property type="entry name" value="Acetyl-CoA synthetase-like"/>
    <property type="match status" value="1"/>
</dbReference>
<dbReference type="EMBL" id="JAANBB010000117">
    <property type="protein sequence ID" value="KAF7549640.1"/>
    <property type="molecule type" value="Genomic_DNA"/>
</dbReference>
<feature type="domain" description="AMP-dependent synthetase/ligase" evidence="1">
    <location>
        <begin position="92"/>
        <end position="461"/>
    </location>
</feature>
<dbReference type="InterPro" id="IPR000873">
    <property type="entry name" value="AMP-dep_synth/lig_dom"/>
</dbReference>
<dbReference type="PROSITE" id="PS00455">
    <property type="entry name" value="AMP_BINDING"/>
    <property type="match status" value="1"/>
</dbReference>
<evidence type="ECO:0000313" key="3">
    <source>
        <dbReference type="EMBL" id="KAF7549640.1"/>
    </source>
</evidence>
<feature type="domain" description="AMP-binding enzyme C-terminal" evidence="2">
    <location>
        <begin position="516"/>
        <end position="597"/>
    </location>
</feature>
<dbReference type="InterPro" id="IPR025110">
    <property type="entry name" value="AMP-bd_C"/>
</dbReference>
<dbReference type="OrthoDB" id="6509636at2759"/>
<keyword evidence="4" id="KW-1185">Reference proteome</keyword>